<keyword evidence="2" id="KW-1185">Reference proteome</keyword>
<evidence type="ECO:0000313" key="1">
    <source>
        <dbReference type="EMBL" id="WAX59172.1"/>
    </source>
</evidence>
<proteinExistence type="predicted"/>
<gene>
    <name evidence="1" type="ORF">M6B22_10520</name>
</gene>
<accession>A0ABY7K2Z1</accession>
<name>A0ABY7K2Z1_9ACTN</name>
<organism evidence="1 2">
    <name type="scientific">Jatrophihabitans cynanchi</name>
    <dbReference type="NCBI Taxonomy" id="2944128"/>
    <lineage>
        <taxon>Bacteria</taxon>
        <taxon>Bacillati</taxon>
        <taxon>Actinomycetota</taxon>
        <taxon>Actinomycetes</taxon>
        <taxon>Jatrophihabitantales</taxon>
        <taxon>Jatrophihabitantaceae</taxon>
        <taxon>Jatrophihabitans</taxon>
    </lineage>
</organism>
<evidence type="ECO:0000313" key="2">
    <source>
        <dbReference type="Proteomes" id="UP001164693"/>
    </source>
</evidence>
<protein>
    <submittedName>
        <fullName evidence="1">Thioredoxin family protein</fullName>
    </submittedName>
</protein>
<sequence>MRVEVLHVADCPNTAVITRRLATLIAERSDVTLVHRVIRDEAAAVARGMTGSPTLLVDGIDPFAAGHPASLSCRLYTDESGTVSGAPSLTQLRTVLDGAVEATP</sequence>
<dbReference type="Proteomes" id="UP001164693">
    <property type="component" value="Chromosome"/>
</dbReference>
<dbReference type="RefSeq" id="WP_269445713.1">
    <property type="nucleotide sequence ID" value="NZ_CP097463.1"/>
</dbReference>
<dbReference type="EMBL" id="CP097463">
    <property type="protein sequence ID" value="WAX59172.1"/>
    <property type="molecule type" value="Genomic_DNA"/>
</dbReference>
<reference evidence="1" key="1">
    <citation type="submission" date="2022-05" db="EMBL/GenBank/DDBJ databases">
        <title>Jatrophihabitans sp. SB3-54 whole genome sequence.</title>
        <authorList>
            <person name="Suh M.K."/>
            <person name="Eom M.K."/>
            <person name="Kim J.S."/>
            <person name="Kim H.S."/>
            <person name="Do H.E."/>
            <person name="Shin Y.K."/>
            <person name="Lee J.-S."/>
        </authorList>
    </citation>
    <scope>NUCLEOTIDE SEQUENCE</scope>
    <source>
        <strain evidence="1">SB3-54</strain>
    </source>
</reference>